<dbReference type="EMBL" id="CP009518">
    <property type="protein sequence ID" value="AKB84299.1"/>
    <property type="molecule type" value="Genomic_DNA"/>
</dbReference>
<evidence type="ECO:0000313" key="7">
    <source>
        <dbReference type="EMBL" id="AKB84299.1"/>
    </source>
</evidence>
<accession>A0A0E3WZ05</accession>
<keyword evidence="2" id="KW-1003">Cell membrane</keyword>
<dbReference type="PANTHER" id="PTHR30250:SF27">
    <property type="entry name" value="POLYSACCHARIDE BIOSYNTHESIS PROTEIN"/>
    <property type="match status" value="1"/>
</dbReference>
<dbReference type="AlphaFoldDB" id="A0A0E3WZ05"/>
<keyword evidence="8" id="KW-1185">Reference proteome</keyword>
<keyword evidence="3 6" id="KW-0812">Transmembrane</keyword>
<dbReference type="PANTHER" id="PTHR30250">
    <property type="entry name" value="PST FAMILY PREDICTED COLANIC ACID TRANSPORTER"/>
    <property type="match status" value="1"/>
</dbReference>
<feature type="transmembrane region" description="Helical" evidence="6">
    <location>
        <begin position="305"/>
        <end position="324"/>
    </location>
</feature>
<comment type="subcellular location">
    <subcellularLocation>
        <location evidence="1">Cell membrane</location>
        <topology evidence="1">Multi-pass membrane protein</topology>
    </subcellularLocation>
</comment>
<dbReference type="InterPro" id="IPR002797">
    <property type="entry name" value="Polysacc_synth"/>
</dbReference>
<dbReference type="Pfam" id="PF01943">
    <property type="entry name" value="Polysacc_synt"/>
    <property type="match status" value="1"/>
</dbReference>
<feature type="transmembrane region" description="Helical" evidence="6">
    <location>
        <begin position="45"/>
        <end position="73"/>
    </location>
</feature>
<feature type="transmembrane region" description="Helical" evidence="6">
    <location>
        <begin position="85"/>
        <end position="107"/>
    </location>
</feature>
<dbReference type="OrthoDB" id="112053at2157"/>
<dbReference type="Proteomes" id="UP000033048">
    <property type="component" value="Chromosome"/>
</dbReference>
<dbReference type="GO" id="GO:0005886">
    <property type="term" value="C:plasma membrane"/>
    <property type="evidence" value="ECO:0007669"/>
    <property type="project" value="UniProtKB-SubCell"/>
</dbReference>
<feature type="transmembrane region" description="Helical" evidence="6">
    <location>
        <begin position="336"/>
        <end position="355"/>
    </location>
</feature>
<evidence type="ECO:0000256" key="6">
    <source>
        <dbReference type="SAM" id="Phobius"/>
    </source>
</evidence>
<sequence length="426" mass="46795">MFKPNFTKTMKDIQWSFISLAVTSFSHLLLRIVLGKELGPTGLGIYTLVFTIYMFGMQFAAFGIGAALTKYVAQYSDEQEKIKEFVSSGIIASLVSGSAISILLYSLSSTISIQLFHNPEMTELLKLTAFCIPFIAIQKSVIGTLNGLRKMKSYAVVNIVQNVSIMLISIILVLFLDMNVRGAIVGFVIPTILIGTISLIFVKNYLTTKQALIKTVLKEVSIFGFYVVLANSIGIINTQIDSILIGHFMNSTDVGYYAVAVIFMSGITLLPQATQRVTTAAIAKYYAENDLESVREVIKGTMKKTFLLTIIITLFFALFGKNLIEIIFTEEFIPAYAPLLILTIGYAIYATFVSVGSCLSSIGKVEIVFKISAVCAVMNTLLNIALIPKYGLIGAASATTASLLFTTLINLYFIKRYTYEKNIMGI</sequence>
<feature type="transmembrane region" description="Helical" evidence="6">
    <location>
        <begin position="223"/>
        <end position="248"/>
    </location>
</feature>
<evidence type="ECO:0000313" key="8">
    <source>
        <dbReference type="Proteomes" id="UP000033048"/>
    </source>
</evidence>
<reference evidence="7 8" key="1">
    <citation type="submission" date="2014-07" db="EMBL/GenBank/DDBJ databases">
        <title>Methanogenic archaea and the global carbon cycle.</title>
        <authorList>
            <person name="Henriksen J.R."/>
            <person name="Luke J."/>
            <person name="Reinhart S."/>
            <person name="Benedict M.N."/>
            <person name="Youngblut N.D."/>
            <person name="Metcalf M.E."/>
            <person name="Whitaker R.J."/>
            <person name="Metcalf W.W."/>
        </authorList>
    </citation>
    <scope>NUCLEOTIDE SEQUENCE [LARGE SCALE GENOMIC DNA]</scope>
    <source>
        <strain evidence="7 8">MM1</strain>
    </source>
</reference>
<dbReference type="HOGENOM" id="CLU_022017_5_2_2"/>
<dbReference type="KEGG" id="mmet:MCMEM_0246"/>
<keyword evidence="4 6" id="KW-1133">Transmembrane helix</keyword>
<feature type="transmembrane region" description="Helical" evidence="6">
    <location>
        <begin position="127"/>
        <end position="148"/>
    </location>
</feature>
<gene>
    <name evidence="7" type="ORF">MCMEM_0246</name>
</gene>
<evidence type="ECO:0000256" key="2">
    <source>
        <dbReference type="ARBA" id="ARBA00022475"/>
    </source>
</evidence>
<feature type="transmembrane region" description="Helical" evidence="6">
    <location>
        <begin position="367"/>
        <end position="386"/>
    </location>
</feature>
<keyword evidence="5 6" id="KW-0472">Membrane</keyword>
<evidence type="ECO:0000256" key="5">
    <source>
        <dbReference type="ARBA" id="ARBA00023136"/>
    </source>
</evidence>
<proteinExistence type="predicted"/>
<dbReference type="STRING" id="1434104.MCMEM_0246"/>
<feature type="transmembrane region" description="Helical" evidence="6">
    <location>
        <begin position="254"/>
        <end position="270"/>
    </location>
</feature>
<dbReference type="RefSeq" id="WP_048204523.1">
    <property type="nucleotide sequence ID" value="NZ_CP009518.1"/>
</dbReference>
<dbReference type="CDD" id="cd13128">
    <property type="entry name" value="MATE_Wzx_like"/>
    <property type="match status" value="1"/>
</dbReference>
<organism evidence="7 8">
    <name type="scientific">Methanococcoides methylutens MM1</name>
    <dbReference type="NCBI Taxonomy" id="1434104"/>
    <lineage>
        <taxon>Archaea</taxon>
        <taxon>Methanobacteriati</taxon>
        <taxon>Methanobacteriota</taxon>
        <taxon>Stenosarchaea group</taxon>
        <taxon>Methanomicrobia</taxon>
        <taxon>Methanosarcinales</taxon>
        <taxon>Methanosarcinaceae</taxon>
        <taxon>Methanococcoides</taxon>
    </lineage>
</organism>
<feature type="transmembrane region" description="Helical" evidence="6">
    <location>
        <begin position="182"/>
        <end position="202"/>
    </location>
</feature>
<feature type="transmembrane region" description="Helical" evidence="6">
    <location>
        <begin position="392"/>
        <end position="414"/>
    </location>
</feature>
<protein>
    <submittedName>
        <fullName evidence="7">Uncharacterized protein</fullName>
    </submittedName>
</protein>
<evidence type="ECO:0000256" key="4">
    <source>
        <dbReference type="ARBA" id="ARBA00022989"/>
    </source>
</evidence>
<feature type="transmembrane region" description="Helical" evidence="6">
    <location>
        <begin position="155"/>
        <end position="176"/>
    </location>
</feature>
<name>A0A0E3WZ05_METMT</name>
<evidence type="ECO:0000256" key="3">
    <source>
        <dbReference type="ARBA" id="ARBA00022692"/>
    </source>
</evidence>
<dbReference type="InterPro" id="IPR050833">
    <property type="entry name" value="Poly_Biosynth_Transport"/>
</dbReference>
<dbReference type="GeneID" id="24892722"/>
<evidence type="ECO:0000256" key="1">
    <source>
        <dbReference type="ARBA" id="ARBA00004651"/>
    </source>
</evidence>